<comment type="caution">
    <text evidence="8">The sequence shown here is derived from an EMBL/GenBank/DDBJ whole genome shotgun (WGS) entry which is preliminary data.</text>
</comment>
<sequence>MVAVSDSTPAPVGPPPPVEGGRRRLVAMSVWSVAFVAGWLLIGLPTDPLYAFAWLWTATIAWRPDRTWREHLRFARDWLPVVLLLAAYNLSRGFADNGATPHAIELIMADVWMFGWATGGEVPTVWLQEHLYRPEVQWWDVVASWVYFSHFVVALAAAVVLWLRERARWAAFMRRWAFLCATGLVTYFLYPAAPPWWAAQYGLLEEVARISTRGWKAFGMHGAGNLLNAGQIASNPVAAMPSLHTAFALFVVLFFLRSTRRRWWPLLLAYPLAMTFTLVYSGEHYVIDVLVGWAYVGMTFLAVGWGERWWAARQARRGTTGAAGTPDAVPTPPSERPVSRPDGRRAPGRSAPQPSPTPR</sequence>
<dbReference type="Gene3D" id="1.20.144.10">
    <property type="entry name" value="Phosphatidic acid phosphatase type 2/haloperoxidase"/>
    <property type="match status" value="1"/>
</dbReference>
<feature type="transmembrane region" description="Helical" evidence="6">
    <location>
        <begin position="77"/>
        <end position="95"/>
    </location>
</feature>
<feature type="transmembrane region" description="Helical" evidence="6">
    <location>
        <begin position="286"/>
        <end position="306"/>
    </location>
</feature>
<accession>A0ABS3W155</accession>
<comment type="subcellular location">
    <subcellularLocation>
        <location evidence="1">Membrane</location>
        <topology evidence="1">Multi-pass membrane protein</topology>
    </subcellularLocation>
</comment>
<keyword evidence="2 6" id="KW-0812">Transmembrane</keyword>
<feature type="transmembrane region" description="Helical" evidence="6">
    <location>
        <begin position="175"/>
        <end position="193"/>
    </location>
</feature>
<dbReference type="PANTHER" id="PTHR31310:SF7">
    <property type="entry name" value="PA-PHOSPHATASE RELATED-FAMILY PROTEIN DDB_G0268928"/>
    <property type="match status" value="1"/>
</dbReference>
<dbReference type="RefSeq" id="WP_208817441.1">
    <property type="nucleotide sequence ID" value="NZ_WVUH01000460.1"/>
</dbReference>
<evidence type="ECO:0000313" key="8">
    <source>
        <dbReference type="EMBL" id="MBO4210349.1"/>
    </source>
</evidence>
<evidence type="ECO:0000259" key="7">
    <source>
        <dbReference type="Pfam" id="PF14378"/>
    </source>
</evidence>
<name>A0ABS3W155_MICEH</name>
<organism evidence="8 9">
    <name type="scientific">Micromonospora echinofusca</name>
    <dbReference type="NCBI Taxonomy" id="47858"/>
    <lineage>
        <taxon>Bacteria</taxon>
        <taxon>Bacillati</taxon>
        <taxon>Actinomycetota</taxon>
        <taxon>Actinomycetes</taxon>
        <taxon>Micromonosporales</taxon>
        <taxon>Micromonosporaceae</taxon>
        <taxon>Micromonospora</taxon>
    </lineage>
</organism>
<protein>
    <submittedName>
        <fullName evidence="8">Phosphatase PAP2 family protein</fullName>
    </submittedName>
</protein>
<feature type="compositionally biased region" description="Low complexity" evidence="5">
    <location>
        <begin position="316"/>
        <end position="325"/>
    </location>
</feature>
<evidence type="ECO:0000256" key="4">
    <source>
        <dbReference type="ARBA" id="ARBA00023136"/>
    </source>
</evidence>
<dbReference type="Pfam" id="PF14378">
    <property type="entry name" value="PAP2_3"/>
    <property type="match status" value="1"/>
</dbReference>
<dbReference type="PANTHER" id="PTHR31310">
    <property type="match status" value="1"/>
</dbReference>
<dbReference type="SUPFAM" id="SSF48317">
    <property type="entry name" value="Acid phosphatase/Vanadium-dependent haloperoxidase"/>
    <property type="match status" value="1"/>
</dbReference>
<evidence type="ECO:0000313" key="9">
    <source>
        <dbReference type="Proteomes" id="UP000823521"/>
    </source>
</evidence>
<dbReference type="Proteomes" id="UP000823521">
    <property type="component" value="Unassembled WGS sequence"/>
</dbReference>
<feature type="transmembrane region" description="Helical" evidence="6">
    <location>
        <begin position="263"/>
        <end position="280"/>
    </location>
</feature>
<dbReference type="CDD" id="cd03386">
    <property type="entry name" value="PAP2_Aur1_like"/>
    <property type="match status" value="1"/>
</dbReference>
<evidence type="ECO:0000256" key="5">
    <source>
        <dbReference type="SAM" id="MobiDB-lite"/>
    </source>
</evidence>
<keyword evidence="3 6" id="KW-1133">Transmembrane helix</keyword>
<dbReference type="InterPro" id="IPR036938">
    <property type="entry name" value="PAP2/HPO_sf"/>
</dbReference>
<feature type="region of interest" description="Disordered" evidence="5">
    <location>
        <begin position="316"/>
        <end position="359"/>
    </location>
</feature>
<proteinExistence type="predicted"/>
<evidence type="ECO:0000256" key="3">
    <source>
        <dbReference type="ARBA" id="ARBA00022989"/>
    </source>
</evidence>
<evidence type="ECO:0000256" key="1">
    <source>
        <dbReference type="ARBA" id="ARBA00004141"/>
    </source>
</evidence>
<feature type="transmembrane region" description="Helical" evidence="6">
    <location>
        <begin position="142"/>
        <end position="163"/>
    </location>
</feature>
<keyword evidence="4 6" id="KW-0472">Membrane</keyword>
<feature type="transmembrane region" description="Helical" evidence="6">
    <location>
        <begin position="237"/>
        <end position="256"/>
    </location>
</feature>
<feature type="domain" description="Inositolphosphotransferase Aur1/Ipt1" evidence="7">
    <location>
        <begin position="135"/>
        <end position="301"/>
    </location>
</feature>
<keyword evidence="9" id="KW-1185">Reference proteome</keyword>
<evidence type="ECO:0000256" key="6">
    <source>
        <dbReference type="SAM" id="Phobius"/>
    </source>
</evidence>
<dbReference type="EMBL" id="WVUH01000460">
    <property type="protein sequence ID" value="MBO4210349.1"/>
    <property type="molecule type" value="Genomic_DNA"/>
</dbReference>
<dbReference type="InterPro" id="IPR052185">
    <property type="entry name" value="IPC_Synthase-Related"/>
</dbReference>
<evidence type="ECO:0000256" key="2">
    <source>
        <dbReference type="ARBA" id="ARBA00022692"/>
    </source>
</evidence>
<dbReference type="InterPro" id="IPR026841">
    <property type="entry name" value="Aur1/Ipt1"/>
</dbReference>
<gene>
    <name evidence="8" type="ORF">GSF22_30800</name>
</gene>
<reference evidence="8 9" key="1">
    <citation type="submission" date="2019-12" db="EMBL/GenBank/DDBJ databases">
        <title>Whole genome sequencing of endophytic Actinobacterium Micromonospora sp. MPMI6T.</title>
        <authorList>
            <person name="Evv R."/>
            <person name="Podile A.R."/>
        </authorList>
    </citation>
    <scope>NUCLEOTIDE SEQUENCE [LARGE SCALE GENOMIC DNA]</scope>
    <source>
        <strain evidence="8 9">MPMI6</strain>
    </source>
</reference>